<dbReference type="Pfam" id="PF12697">
    <property type="entry name" value="Abhydrolase_6"/>
    <property type="match status" value="1"/>
</dbReference>
<sequence>MTTRAPETRTALLLHGLGGASGTWWRVAEALTAAGWGVTAPDLRGHGAGARGGSSRLDDYADDVLALRAPSGTWDLVVGHSLGGAVAVRAAARDTGWAARLVLLDPVLQLPAESRAEVRAGEVAALAVTADGLAAAEPHWDERDLAEKLRAAHAADPAAVAATVDDNDPWDLLADVPALQAPALVLAGDPQVFTFFPPSLAAQVLRASSRVRYAVVAGAGHSPHRDRPAETIAMLREWAESDATA</sequence>
<evidence type="ECO:0000259" key="1">
    <source>
        <dbReference type="Pfam" id="PF12697"/>
    </source>
</evidence>
<accession>A0ABX6GX41</accession>
<dbReference type="SUPFAM" id="SSF53474">
    <property type="entry name" value="alpha/beta-Hydrolases"/>
    <property type="match status" value="1"/>
</dbReference>
<keyword evidence="3" id="KW-1185">Reference proteome</keyword>
<dbReference type="RefSeq" id="WP_159422250.1">
    <property type="nucleotide sequence ID" value="NZ_CP047180.1"/>
</dbReference>
<reference evidence="3" key="1">
    <citation type="submission" date="2019-12" db="EMBL/GenBank/DDBJ databases">
        <title>Complete and draft genome sequences of new strains and members of some known species of the genus Rathayibacter isolated from plants.</title>
        <authorList>
            <person name="Tarlachkov S.V."/>
            <person name="Starodumova I.P."/>
            <person name="Dorofeeva L.V."/>
            <person name="Prisyazhnaya N.V."/>
            <person name="Leyn S."/>
            <person name="Zlamal J."/>
            <person name="Elan M."/>
            <person name="Osterman A.L."/>
            <person name="Nadler S."/>
            <person name="Subbotin S.A."/>
            <person name="Evtushenko L.I."/>
        </authorList>
    </citation>
    <scope>NUCLEOTIDE SEQUENCE [LARGE SCALE GENOMIC DNA]</scope>
    <source>
        <strain evidence="3">VKM Ac-2802</strain>
    </source>
</reference>
<keyword evidence="2" id="KW-0378">Hydrolase</keyword>
<dbReference type="Gene3D" id="3.40.50.1820">
    <property type="entry name" value="alpha/beta hydrolase"/>
    <property type="match status" value="1"/>
</dbReference>
<name>A0ABX6GX41_9MICO</name>
<dbReference type="InterPro" id="IPR029058">
    <property type="entry name" value="AB_hydrolase_fold"/>
</dbReference>
<dbReference type="InterPro" id="IPR050266">
    <property type="entry name" value="AB_hydrolase_sf"/>
</dbReference>
<dbReference type="PANTHER" id="PTHR43798">
    <property type="entry name" value="MONOACYLGLYCEROL LIPASE"/>
    <property type="match status" value="1"/>
</dbReference>
<protein>
    <submittedName>
        <fullName evidence="2">Alpha/beta fold hydrolase</fullName>
    </submittedName>
</protein>
<dbReference type="EMBL" id="CP047180">
    <property type="protein sequence ID" value="QHC62095.1"/>
    <property type="molecule type" value="Genomic_DNA"/>
</dbReference>
<gene>
    <name evidence="2" type="ORF">GSU69_04945</name>
</gene>
<proteinExistence type="predicted"/>
<evidence type="ECO:0000313" key="2">
    <source>
        <dbReference type="EMBL" id="QHC62095.1"/>
    </source>
</evidence>
<evidence type="ECO:0000313" key="3">
    <source>
        <dbReference type="Proteomes" id="UP000464597"/>
    </source>
</evidence>
<dbReference type="InterPro" id="IPR000073">
    <property type="entry name" value="AB_hydrolase_1"/>
</dbReference>
<dbReference type="Proteomes" id="UP000464597">
    <property type="component" value="Chromosome"/>
</dbReference>
<feature type="domain" description="AB hydrolase-1" evidence="1">
    <location>
        <begin position="12"/>
        <end position="232"/>
    </location>
</feature>
<dbReference type="PANTHER" id="PTHR43798:SF33">
    <property type="entry name" value="HYDROLASE, PUTATIVE (AFU_ORTHOLOGUE AFUA_2G14860)-RELATED"/>
    <property type="match status" value="1"/>
</dbReference>
<dbReference type="GO" id="GO:0016787">
    <property type="term" value="F:hydrolase activity"/>
    <property type="evidence" value="ECO:0007669"/>
    <property type="project" value="UniProtKB-KW"/>
</dbReference>
<organism evidence="2 3">
    <name type="scientific">Rathayibacter festucae</name>
    <dbReference type="NCBI Taxonomy" id="110937"/>
    <lineage>
        <taxon>Bacteria</taxon>
        <taxon>Bacillati</taxon>
        <taxon>Actinomycetota</taxon>
        <taxon>Actinomycetes</taxon>
        <taxon>Micrococcales</taxon>
        <taxon>Microbacteriaceae</taxon>
        <taxon>Rathayibacter</taxon>
    </lineage>
</organism>